<sequence>MCNNCLLSITELKFRGSDCTSNQIKTSDSSTPTSTTSVLGCHTSWAEPIVPVPEVSRRSNRRGRNKNDHNLDNSLASLFGCVEITQMIFSGNQAVASLGRVSSDDPQPLQQLHSFMLNLNLSNLSVQEELRLAIKVGRLDASHAHMKGPFNAFDTKHLVKFLV</sequence>
<reference evidence="1" key="1">
    <citation type="submission" date="2018-11" db="EMBL/GenBank/DDBJ databases">
        <authorList>
            <consortium name="Pathogen Informatics"/>
        </authorList>
    </citation>
    <scope>NUCLEOTIDE SEQUENCE</scope>
</reference>
<evidence type="ECO:0000313" key="1">
    <source>
        <dbReference type="EMBL" id="VEL26344.1"/>
    </source>
</evidence>
<dbReference type="EMBL" id="CAAALY010079637">
    <property type="protein sequence ID" value="VEL26344.1"/>
    <property type="molecule type" value="Genomic_DNA"/>
</dbReference>
<proteinExistence type="predicted"/>
<accession>A0A448X2C5</accession>
<keyword evidence="2" id="KW-1185">Reference proteome</keyword>
<comment type="caution">
    <text evidence="1">The sequence shown here is derived from an EMBL/GenBank/DDBJ whole genome shotgun (WGS) entry which is preliminary data.</text>
</comment>
<gene>
    <name evidence="1" type="ORF">PXEA_LOCUS19784</name>
</gene>
<dbReference type="Proteomes" id="UP000784294">
    <property type="component" value="Unassembled WGS sequence"/>
</dbReference>
<name>A0A448X2C5_9PLAT</name>
<protein>
    <submittedName>
        <fullName evidence="1">Uncharacterized protein</fullName>
    </submittedName>
</protein>
<evidence type="ECO:0000313" key="2">
    <source>
        <dbReference type="Proteomes" id="UP000784294"/>
    </source>
</evidence>
<dbReference type="AlphaFoldDB" id="A0A448X2C5"/>
<organism evidence="1 2">
    <name type="scientific">Protopolystoma xenopodis</name>
    <dbReference type="NCBI Taxonomy" id="117903"/>
    <lineage>
        <taxon>Eukaryota</taxon>
        <taxon>Metazoa</taxon>
        <taxon>Spiralia</taxon>
        <taxon>Lophotrochozoa</taxon>
        <taxon>Platyhelminthes</taxon>
        <taxon>Monogenea</taxon>
        <taxon>Polyopisthocotylea</taxon>
        <taxon>Polystomatidea</taxon>
        <taxon>Polystomatidae</taxon>
        <taxon>Protopolystoma</taxon>
    </lineage>
</organism>